<dbReference type="EnsemblMetazoa" id="ACUA020496-RA">
    <property type="protein sequence ID" value="ACUA020496-PA"/>
    <property type="gene ID" value="ACUA020496"/>
</dbReference>
<reference evidence="1" key="2">
    <citation type="submission" date="2020-05" db="UniProtKB">
        <authorList>
            <consortium name="EnsemblMetazoa"/>
        </authorList>
    </citation>
    <scope>IDENTIFICATION</scope>
    <source>
        <strain evidence="1">A-37</strain>
    </source>
</reference>
<evidence type="ECO:0000313" key="2">
    <source>
        <dbReference type="Proteomes" id="UP000075883"/>
    </source>
</evidence>
<name>A0A182MKH6_9DIPT</name>
<reference evidence="2" key="1">
    <citation type="submission" date="2013-09" db="EMBL/GenBank/DDBJ databases">
        <title>The Genome Sequence of Anopheles culicifacies species A.</title>
        <authorList>
            <consortium name="The Broad Institute Genomics Platform"/>
            <person name="Neafsey D.E."/>
            <person name="Besansky N."/>
            <person name="Howell P."/>
            <person name="Walton C."/>
            <person name="Young S.K."/>
            <person name="Zeng Q."/>
            <person name="Gargeya S."/>
            <person name="Fitzgerald M."/>
            <person name="Haas B."/>
            <person name="Abouelleil A."/>
            <person name="Allen A.W."/>
            <person name="Alvarado L."/>
            <person name="Arachchi H.M."/>
            <person name="Berlin A.M."/>
            <person name="Chapman S.B."/>
            <person name="Gainer-Dewar J."/>
            <person name="Goldberg J."/>
            <person name="Griggs A."/>
            <person name="Gujja S."/>
            <person name="Hansen M."/>
            <person name="Howarth C."/>
            <person name="Imamovic A."/>
            <person name="Ireland A."/>
            <person name="Larimer J."/>
            <person name="McCowan C."/>
            <person name="Murphy C."/>
            <person name="Pearson M."/>
            <person name="Poon T.W."/>
            <person name="Priest M."/>
            <person name="Roberts A."/>
            <person name="Saif S."/>
            <person name="Shea T."/>
            <person name="Sisk P."/>
            <person name="Sykes S."/>
            <person name="Wortman J."/>
            <person name="Nusbaum C."/>
            <person name="Birren B."/>
        </authorList>
    </citation>
    <scope>NUCLEOTIDE SEQUENCE [LARGE SCALE GENOMIC DNA]</scope>
    <source>
        <strain evidence="2">A-37</strain>
    </source>
</reference>
<accession>A0A182MKH6</accession>
<proteinExistence type="predicted"/>
<dbReference type="VEuPathDB" id="VectorBase:ACUA020496"/>
<sequence length="244" mass="27953">MKAGQVFKNALEAHRMAPHDRGMVVPVRFPYRMLPGTVHAFVASVFCTRILASHLMIPGTRTAVQRNGITLTVALVAGYEDEDARLRNVYNTYEGTNVVEPQQPRSWMMPGDRAVYDEYSRQDLDAEAEQPNVVKRSGSQYSPCETVVEIVHLNENNDGYEYRPDRYVTESCRPSHNRNTPNMCAKAGFSCRQIKQDLYITRRKRSGYANNCWEQVDLRQINASCECMLPQEEIGIKHYYLHGK</sequence>
<dbReference type="EMBL" id="AXCM01005724">
    <property type="status" value="NOT_ANNOTATED_CDS"/>
    <property type="molecule type" value="Genomic_DNA"/>
</dbReference>
<keyword evidence="2" id="KW-1185">Reference proteome</keyword>
<organism evidence="1 2">
    <name type="scientific">Anopheles culicifacies</name>
    <dbReference type="NCBI Taxonomy" id="139723"/>
    <lineage>
        <taxon>Eukaryota</taxon>
        <taxon>Metazoa</taxon>
        <taxon>Ecdysozoa</taxon>
        <taxon>Arthropoda</taxon>
        <taxon>Hexapoda</taxon>
        <taxon>Insecta</taxon>
        <taxon>Pterygota</taxon>
        <taxon>Neoptera</taxon>
        <taxon>Endopterygota</taxon>
        <taxon>Diptera</taxon>
        <taxon>Nematocera</taxon>
        <taxon>Culicoidea</taxon>
        <taxon>Culicidae</taxon>
        <taxon>Anophelinae</taxon>
        <taxon>Anopheles</taxon>
        <taxon>culicifacies species complex</taxon>
    </lineage>
</organism>
<dbReference type="AlphaFoldDB" id="A0A182MKH6"/>
<protein>
    <submittedName>
        <fullName evidence="1">Uncharacterized protein</fullName>
    </submittedName>
</protein>
<dbReference type="Proteomes" id="UP000075883">
    <property type="component" value="Unassembled WGS sequence"/>
</dbReference>
<evidence type="ECO:0000313" key="1">
    <source>
        <dbReference type="EnsemblMetazoa" id="ACUA020496-PA"/>
    </source>
</evidence>